<dbReference type="Pfam" id="PF13739">
    <property type="entry name" value="PdaC"/>
    <property type="match status" value="1"/>
</dbReference>
<protein>
    <submittedName>
        <fullName evidence="3">DUF3298 and DUF4163 domain-containing protein</fullName>
    </submittedName>
</protein>
<feature type="domain" description="Deacetylase PdaC" evidence="2">
    <location>
        <begin position="20"/>
        <end position="96"/>
    </location>
</feature>
<dbReference type="AlphaFoldDB" id="A0A553ZTL6"/>
<dbReference type="InterPro" id="IPR037126">
    <property type="entry name" value="PdaC/RsiV-like_sf"/>
</dbReference>
<dbReference type="OrthoDB" id="5637at2"/>
<dbReference type="InterPro" id="IPR021729">
    <property type="entry name" value="DUF3298"/>
</dbReference>
<name>A0A553ZTL6_9BACI</name>
<dbReference type="Gene3D" id="3.30.565.40">
    <property type="entry name" value="Fervidobacterium nodosum Rt17-B1 like"/>
    <property type="match status" value="1"/>
</dbReference>
<accession>A0A553ZTL6</accession>
<keyword evidence="4" id="KW-1185">Reference proteome</keyword>
<reference evidence="3 4" key="1">
    <citation type="submission" date="2019-07" db="EMBL/GenBank/DDBJ databases">
        <authorList>
            <person name="Park Y.J."/>
            <person name="Jeong S.E."/>
            <person name="Jung H.S."/>
        </authorList>
    </citation>
    <scope>NUCLEOTIDE SEQUENCE [LARGE SCALE GENOMIC DNA]</scope>
    <source>
        <strain evidence="4">P16(2019)</strain>
    </source>
</reference>
<evidence type="ECO:0000313" key="4">
    <source>
        <dbReference type="Proteomes" id="UP000318521"/>
    </source>
</evidence>
<dbReference type="Pfam" id="PF11738">
    <property type="entry name" value="DUF3298"/>
    <property type="match status" value="1"/>
</dbReference>
<evidence type="ECO:0000259" key="2">
    <source>
        <dbReference type="Pfam" id="PF13739"/>
    </source>
</evidence>
<proteinExistence type="predicted"/>
<dbReference type="InterPro" id="IPR025303">
    <property type="entry name" value="PdaC"/>
</dbReference>
<dbReference type="EMBL" id="VLXZ01000019">
    <property type="protein sequence ID" value="TSB44810.1"/>
    <property type="molecule type" value="Genomic_DNA"/>
</dbReference>
<dbReference type="Proteomes" id="UP000318521">
    <property type="component" value="Unassembled WGS sequence"/>
</dbReference>
<evidence type="ECO:0000259" key="1">
    <source>
        <dbReference type="Pfam" id="PF11738"/>
    </source>
</evidence>
<dbReference type="RefSeq" id="WP_143850572.1">
    <property type="nucleotide sequence ID" value="NZ_VLXZ01000019.1"/>
</dbReference>
<evidence type="ECO:0000313" key="3">
    <source>
        <dbReference type="EMBL" id="TSB44810.1"/>
    </source>
</evidence>
<sequence length="203" mass="23254">MNTTMLPASIITRHMLSPRLDIFYPEISGLSSLVVQHQLNQAVNVQVHDMIKESGYADPPRQTTLTGGYELKNNQRDILSLMNRLYYFSGGAHGMTIQETLTMNITTGEIYQLGDLFKPGVYYTQTLNKIIEEQIKQRQLDLLNPFTGITATQKWYIADKSLVLYFDLYELQAYVYGFTYFPISVYELQPIILDDGPLGVMLY</sequence>
<feature type="domain" description="DUF3298" evidence="1">
    <location>
        <begin position="115"/>
        <end position="184"/>
    </location>
</feature>
<organism evidence="3 4">
    <name type="scientific">Alkalicoccobacillus porphyridii</name>
    <dbReference type="NCBI Taxonomy" id="2597270"/>
    <lineage>
        <taxon>Bacteria</taxon>
        <taxon>Bacillati</taxon>
        <taxon>Bacillota</taxon>
        <taxon>Bacilli</taxon>
        <taxon>Bacillales</taxon>
        <taxon>Bacillaceae</taxon>
        <taxon>Alkalicoccobacillus</taxon>
    </lineage>
</organism>
<dbReference type="Gene3D" id="3.90.640.20">
    <property type="entry name" value="Heat-shock cognate protein, ATPase"/>
    <property type="match status" value="1"/>
</dbReference>
<comment type="caution">
    <text evidence="3">The sequence shown here is derived from an EMBL/GenBank/DDBJ whole genome shotgun (WGS) entry which is preliminary data.</text>
</comment>
<gene>
    <name evidence="3" type="ORF">FN960_19595</name>
</gene>